<evidence type="ECO:0000313" key="1">
    <source>
        <dbReference type="EMBL" id="UVI29497.1"/>
    </source>
</evidence>
<sequence>MDEEWMEAMLPAHVQRQLDQLLESWAEQIPTPQTQFDLDYDHICMISNELSYEWWQRLYAQTRFNPLPVFPAGWPFKENAG</sequence>
<dbReference type="EMBL" id="CP091430">
    <property type="protein sequence ID" value="UVI29497.1"/>
    <property type="molecule type" value="Genomic_DNA"/>
</dbReference>
<gene>
    <name evidence="1" type="ORF">L1F29_29440</name>
</gene>
<organism evidence="1 2">
    <name type="scientific">Paenibacillus spongiae</name>
    <dbReference type="NCBI Taxonomy" id="2909671"/>
    <lineage>
        <taxon>Bacteria</taxon>
        <taxon>Bacillati</taxon>
        <taxon>Bacillota</taxon>
        <taxon>Bacilli</taxon>
        <taxon>Bacillales</taxon>
        <taxon>Paenibacillaceae</taxon>
        <taxon>Paenibacillus</taxon>
    </lineage>
</organism>
<proteinExistence type="predicted"/>
<dbReference type="Proteomes" id="UP001057877">
    <property type="component" value="Chromosome"/>
</dbReference>
<protein>
    <submittedName>
        <fullName evidence="1">Uncharacterized protein</fullName>
    </submittedName>
</protein>
<evidence type="ECO:0000313" key="2">
    <source>
        <dbReference type="Proteomes" id="UP001057877"/>
    </source>
</evidence>
<dbReference type="RefSeq" id="WP_258385586.1">
    <property type="nucleotide sequence ID" value="NZ_CP091430.1"/>
</dbReference>
<accession>A0ABY5S6G4</accession>
<reference evidence="1" key="1">
    <citation type="submission" date="2022-01" db="EMBL/GenBank/DDBJ databases">
        <title>Paenibacillus spongiae sp. nov., isolated from marine sponge.</title>
        <authorList>
            <person name="Li Z."/>
            <person name="Zhang M."/>
        </authorList>
    </citation>
    <scope>NUCLEOTIDE SEQUENCE</scope>
    <source>
        <strain evidence="1">PHS-Z3</strain>
    </source>
</reference>
<keyword evidence="2" id="KW-1185">Reference proteome</keyword>
<name>A0ABY5S6G4_9BACL</name>